<dbReference type="InterPro" id="IPR036388">
    <property type="entry name" value="WH-like_DNA-bd_sf"/>
</dbReference>
<organism evidence="2 3">
    <name type="scientific">Pseudolysinimonas kribbensis</name>
    <dbReference type="NCBI Taxonomy" id="433641"/>
    <lineage>
        <taxon>Bacteria</taxon>
        <taxon>Bacillati</taxon>
        <taxon>Actinomycetota</taxon>
        <taxon>Actinomycetes</taxon>
        <taxon>Micrococcales</taxon>
        <taxon>Microbacteriaceae</taxon>
        <taxon>Pseudolysinimonas</taxon>
    </lineage>
</organism>
<reference evidence="3" key="1">
    <citation type="journal article" date="2019" name="Int. J. Syst. Evol. Microbiol.">
        <title>The Global Catalogue of Microorganisms (GCM) 10K type strain sequencing project: providing services to taxonomists for standard genome sequencing and annotation.</title>
        <authorList>
            <consortium name="The Broad Institute Genomics Platform"/>
            <consortium name="The Broad Institute Genome Sequencing Center for Infectious Disease"/>
            <person name="Wu L."/>
            <person name="Ma J."/>
        </authorList>
    </citation>
    <scope>NUCLEOTIDE SEQUENCE [LARGE SCALE GENOMIC DNA]</scope>
    <source>
        <strain evidence="3">NBRC 108894</strain>
    </source>
</reference>
<sequence length="99" mass="10936">MRVGELATACRVTQPGMTRALGQLVEEEFVSRIADTADSRAWLIRITPKGTATLHAYRAEIGTALEPFFRDLDDADWRALERATELMAARTAVEKEAAS</sequence>
<comment type="caution">
    <text evidence="2">The sequence shown here is derived from an EMBL/GenBank/DDBJ whole genome shotgun (WGS) entry which is preliminary data.</text>
</comment>
<evidence type="ECO:0000313" key="2">
    <source>
        <dbReference type="EMBL" id="GMA96413.1"/>
    </source>
</evidence>
<dbReference type="InterPro" id="IPR036390">
    <property type="entry name" value="WH_DNA-bd_sf"/>
</dbReference>
<accession>A0ABQ6K7H4</accession>
<evidence type="ECO:0000259" key="1">
    <source>
        <dbReference type="PROSITE" id="PS50995"/>
    </source>
</evidence>
<dbReference type="PANTHER" id="PTHR39515">
    <property type="entry name" value="CONSERVED PROTEIN"/>
    <property type="match status" value="1"/>
</dbReference>
<gene>
    <name evidence="2" type="ORF">GCM10025881_32370</name>
</gene>
<dbReference type="InterPro" id="IPR000835">
    <property type="entry name" value="HTH_MarR-typ"/>
</dbReference>
<dbReference type="Gene3D" id="1.10.10.10">
    <property type="entry name" value="Winged helix-like DNA-binding domain superfamily/Winged helix DNA-binding domain"/>
    <property type="match status" value="1"/>
</dbReference>
<dbReference type="EMBL" id="BSVB01000001">
    <property type="protein sequence ID" value="GMA96413.1"/>
    <property type="molecule type" value="Genomic_DNA"/>
</dbReference>
<dbReference type="Proteomes" id="UP001157034">
    <property type="component" value="Unassembled WGS sequence"/>
</dbReference>
<dbReference type="SUPFAM" id="SSF46785">
    <property type="entry name" value="Winged helix' DNA-binding domain"/>
    <property type="match status" value="1"/>
</dbReference>
<name>A0ABQ6K7H4_9MICO</name>
<evidence type="ECO:0000313" key="3">
    <source>
        <dbReference type="Proteomes" id="UP001157034"/>
    </source>
</evidence>
<protein>
    <recommendedName>
        <fullName evidence="1">HTH marR-type domain-containing protein</fullName>
    </recommendedName>
</protein>
<feature type="domain" description="HTH marR-type" evidence="1">
    <location>
        <begin position="1"/>
        <end position="89"/>
    </location>
</feature>
<dbReference type="PANTHER" id="PTHR39515:SF2">
    <property type="entry name" value="HTH-TYPE TRANSCRIPTIONAL REGULATOR RV0880"/>
    <property type="match status" value="1"/>
</dbReference>
<proteinExistence type="predicted"/>
<dbReference type="SMART" id="SM00347">
    <property type="entry name" value="HTH_MARR"/>
    <property type="match status" value="1"/>
</dbReference>
<dbReference type="InterPro" id="IPR052526">
    <property type="entry name" value="HTH-type_Bedaq_tolerance"/>
</dbReference>
<dbReference type="Pfam" id="PF01047">
    <property type="entry name" value="MarR"/>
    <property type="match status" value="1"/>
</dbReference>
<keyword evidence="3" id="KW-1185">Reference proteome</keyword>
<dbReference type="PROSITE" id="PS50995">
    <property type="entry name" value="HTH_MARR_2"/>
    <property type="match status" value="1"/>
</dbReference>